<dbReference type="InterPro" id="IPR053135">
    <property type="entry name" value="AKR2_Oxidoreductase"/>
</dbReference>
<sequence>MTNPMVPQIQSPSVPGFQHTDKRLTVVGLGGEGVLRTTGMKDQAQAVISAAVDQGITYYDSARVYMDSELYYGAFWEKHPQQREKVFHTSKSAQRTRQGALDDLSQTLKRLNTTYLDLWQIHDVRDEKDLDLISRKGGALEAFVEARERGLVRHIGVTGHHDPEILTRAVEQWPVDSVLMPVNPVEEIIGGFLTHTLEAAHKRGIAVIGMKVLGAKHYISREAGITAELLTRFALSHDITLAIVGCSCVEEVSELVKAGASDQKMTLNERKEIMAPFMPMARKLAFYRGV</sequence>
<dbReference type="SUPFAM" id="SSF51430">
    <property type="entry name" value="NAD(P)-linked oxidoreductase"/>
    <property type="match status" value="1"/>
</dbReference>
<evidence type="ECO:0000313" key="2">
    <source>
        <dbReference type="EMBL" id="ACN13970.1"/>
    </source>
</evidence>
<dbReference type="PRINTS" id="PR00069">
    <property type="entry name" value="ALDKETRDTASE"/>
</dbReference>
<dbReference type="eggNOG" id="COG0667">
    <property type="taxonomic scope" value="Bacteria"/>
</dbReference>
<keyword evidence="3" id="KW-1185">Reference proteome</keyword>
<dbReference type="Proteomes" id="UP000000442">
    <property type="component" value="Chromosome"/>
</dbReference>
<dbReference type="HOGENOM" id="CLU_023205_3_0_7"/>
<proteinExistence type="predicted"/>
<feature type="domain" description="NADP-dependent oxidoreductase" evidence="1">
    <location>
        <begin position="38"/>
        <end position="214"/>
    </location>
</feature>
<dbReference type="PANTHER" id="PTHR43312">
    <property type="entry name" value="D-THREO-ALDOSE 1-DEHYDROGENASE"/>
    <property type="match status" value="1"/>
</dbReference>
<evidence type="ECO:0000259" key="1">
    <source>
        <dbReference type="Pfam" id="PF00248"/>
    </source>
</evidence>
<dbReference type="CDD" id="cd19100">
    <property type="entry name" value="AKR_unchar"/>
    <property type="match status" value="1"/>
</dbReference>
<dbReference type="InterPro" id="IPR020471">
    <property type="entry name" value="AKR"/>
</dbReference>
<dbReference type="KEGG" id="dat:HRM2_08570"/>
<dbReference type="Gene3D" id="3.20.20.100">
    <property type="entry name" value="NADP-dependent oxidoreductase domain"/>
    <property type="match status" value="1"/>
</dbReference>
<dbReference type="Pfam" id="PF00248">
    <property type="entry name" value="Aldo_ket_red"/>
    <property type="match status" value="1"/>
</dbReference>
<evidence type="ECO:0000313" key="3">
    <source>
        <dbReference type="Proteomes" id="UP000000442"/>
    </source>
</evidence>
<name>C0QK99_DESAH</name>
<dbReference type="EMBL" id="CP001087">
    <property type="protein sequence ID" value="ACN13970.1"/>
    <property type="molecule type" value="Genomic_DNA"/>
</dbReference>
<gene>
    <name evidence="2" type="ordered locus">HRM2_08570</name>
</gene>
<protein>
    <submittedName>
        <fullName evidence="2">Oxidoreductase, aldo/keto reductase family protein</fullName>
    </submittedName>
</protein>
<dbReference type="InterPro" id="IPR023210">
    <property type="entry name" value="NADP_OxRdtase_dom"/>
</dbReference>
<dbReference type="STRING" id="177437.HRM2_08570"/>
<dbReference type="AlphaFoldDB" id="C0QK99"/>
<organism evidence="2 3">
    <name type="scientific">Desulforapulum autotrophicum (strain ATCC 43914 / DSM 3382 / VKM B-1955 / HRM2)</name>
    <name type="common">Desulfobacterium autotrophicum</name>
    <dbReference type="NCBI Taxonomy" id="177437"/>
    <lineage>
        <taxon>Bacteria</taxon>
        <taxon>Pseudomonadati</taxon>
        <taxon>Thermodesulfobacteriota</taxon>
        <taxon>Desulfobacteria</taxon>
        <taxon>Desulfobacterales</taxon>
        <taxon>Desulfobacteraceae</taxon>
        <taxon>Desulforapulum</taxon>
    </lineage>
</organism>
<reference evidence="2 3" key="1">
    <citation type="journal article" date="2009" name="Environ. Microbiol.">
        <title>Genome sequence of Desulfobacterium autotrophicum HRM2, a marine sulfate reducer oxidizing organic carbon completely to carbon dioxide.</title>
        <authorList>
            <person name="Strittmatter A.W."/>
            <person name="Liesegang H."/>
            <person name="Rabus R."/>
            <person name="Decker I."/>
            <person name="Amann J."/>
            <person name="Andres S."/>
            <person name="Henne A."/>
            <person name="Fricke W.F."/>
            <person name="Martinez-Arias R."/>
            <person name="Bartels D."/>
            <person name="Goesmann A."/>
            <person name="Krause L."/>
            <person name="Puehler A."/>
            <person name="Klenk H.P."/>
            <person name="Richter M."/>
            <person name="Schuler M."/>
            <person name="Gloeckner F.O."/>
            <person name="Meyerdierks A."/>
            <person name="Gottschalk G."/>
            <person name="Amann R."/>
        </authorList>
    </citation>
    <scope>NUCLEOTIDE SEQUENCE [LARGE SCALE GENOMIC DNA]</scope>
    <source>
        <strain evidence="3">ATCC 43914 / DSM 3382 / HRM2</strain>
    </source>
</reference>
<accession>C0QK99</accession>
<dbReference type="GO" id="GO:0016491">
    <property type="term" value="F:oxidoreductase activity"/>
    <property type="evidence" value="ECO:0007669"/>
    <property type="project" value="InterPro"/>
</dbReference>
<dbReference type="InterPro" id="IPR036812">
    <property type="entry name" value="NAD(P)_OxRdtase_dom_sf"/>
</dbReference>
<dbReference type="RefSeq" id="WP_012663210.1">
    <property type="nucleotide sequence ID" value="NC_012108.1"/>
</dbReference>
<dbReference type="PANTHER" id="PTHR43312:SF1">
    <property type="entry name" value="NADP-DEPENDENT OXIDOREDUCTASE DOMAIN-CONTAINING PROTEIN"/>
    <property type="match status" value="1"/>
</dbReference>